<dbReference type="GO" id="GO:0009432">
    <property type="term" value="P:SOS response"/>
    <property type="evidence" value="ECO:0007669"/>
    <property type="project" value="TreeGrafter"/>
</dbReference>
<dbReference type="GO" id="GO:0043590">
    <property type="term" value="C:bacterial nucleoid"/>
    <property type="evidence" value="ECO:0007669"/>
    <property type="project" value="TreeGrafter"/>
</dbReference>
<evidence type="ECO:0000259" key="10">
    <source>
        <dbReference type="Pfam" id="PF02463"/>
    </source>
</evidence>
<proteinExistence type="inferred from homology"/>
<evidence type="ECO:0000256" key="7">
    <source>
        <dbReference type="ARBA" id="ARBA00023204"/>
    </source>
</evidence>
<dbReference type="PANTHER" id="PTHR11059:SF0">
    <property type="entry name" value="DNA REPAIR PROTEIN RECN"/>
    <property type="match status" value="1"/>
</dbReference>
<keyword evidence="6" id="KW-0067">ATP-binding</keyword>
<dbReference type="PIRSF" id="PIRSF003128">
    <property type="entry name" value="RecN"/>
    <property type="match status" value="1"/>
</dbReference>
<evidence type="ECO:0000256" key="2">
    <source>
        <dbReference type="ARBA" id="ARBA00009441"/>
    </source>
</evidence>
<dbReference type="GO" id="GO:0006310">
    <property type="term" value="P:DNA recombination"/>
    <property type="evidence" value="ECO:0007669"/>
    <property type="project" value="InterPro"/>
</dbReference>
<dbReference type="InterPro" id="IPR027417">
    <property type="entry name" value="P-loop_NTPase"/>
</dbReference>
<dbReference type="SUPFAM" id="SSF52540">
    <property type="entry name" value="P-loop containing nucleoside triphosphate hydrolases"/>
    <property type="match status" value="2"/>
</dbReference>
<evidence type="ECO:0000256" key="8">
    <source>
        <dbReference type="ARBA" id="ARBA00033408"/>
    </source>
</evidence>
<gene>
    <name evidence="11" type="ORF">AQPE_5039</name>
</gene>
<reference evidence="11" key="1">
    <citation type="journal article" date="2020" name="Int. J. Syst. Evol. Microbiol.">
        <title>Aquipluma nitroreducens gen. nov. sp. nov., a novel facultatively anaerobic bacterium isolated from a freshwater lake.</title>
        <authorList>
            <person name="Watanabe M."/>
            <person name="Kojima H."/>
            <person name="Fukui M."/>
        </authorList>
    </citation>
    <scope>NUCLEOTIDE SEQUENCE</scope>
    <source>
        <strain evidence="11">MeG22</strain>
    </source>
</reference>
<dbReference type="RefSeq" id="WP_318348937.1">
    <property type="nucleotide sequence ID" value="NZ_AP018694.1"/>
</dbReference>
<name>A0A5K7SH69_9BACT</name>
<dbReference type="AlphaFoldDB" id="A0A5K7SH69"/>
<dbReference type="Pfam" id="PF02463">
    <property type="entry name" value="SMC_N"/>
    <property type="match status" value="1"/>
</dbReference>
<dbReference type="NCBIfam" id="TIGR00634">
    <property type="entry name" value="recN"/>
    <property type="match status" value="1"/>
</dbReference>
<organism evidence="11 12">
    <name type="scientific">Aquipluma nitroreducens</name>
    <dbReference type="NCBI Taxonomy" id="2010828"/>
    <lineage>
        <taxon>Bacteria</taxon>
        <taxon>Pseudomonadati</taxon>
        <taxon>Bacteroidota</taxon>
        <taxon>Bacteroidia</taxon>
        <taxon>Marinilabiliales</taxon>
        <taxon>Prolixibacteraceae</taxon>
        <taxon>Aquipluma</taxon>
    </lineage>
</organism>
<dbReference type="Proteomes" id="UP001193389">
    <property type="component" value="Chromosome"/>
</dbReference>
<evidence type="ECO:0000256" key="9">
    <source>
        <dbReference type="PIRNR" id="PIRNR003128"/>
    </source>
</evidence>
<dbReference type="CDD" id="cd03241">
    <property type="entry name" value="ABC_RecN"/>
    <property type="match status" value="2"/>
</dbReference>
<evidence type="ECO:0000256" key="3">
    <source>
        <dbReference type="ARBA" id="ARBA00021315"/>
    </source>
</evidence>
<dbReference type="InterPro" id="IPR004604">
    <property type="entry name" value="DNA_recomb/repair_RecN"/>
</dbReference>
<keyword evidence="7 9" id="KW-0234">DNA repair</keyword>
<dbReference type="GO" id="GO:0005524">
    <property type="term" value="F:ATP binding"/>
    <property type="evidence" value="ECO:0007669"/>
    <property type="project" value="UniProtKB-KW"/>
</dbReference>
<dbReference type="EMBL" id="AP018694">
    <property type="protein sequence ID" value="BBE20845.1"/>
    <property type="molecule type" value="Genomic_DNA"/>
</dbReference>
<dbReference type="InterPro" id="IPR003395">
    <property type="entry name" value="RecF/RecN/SMC_N"/>
</dbReference>
<evidence type="ECO:0000256" key="6">
    <source>
        <dbReference type="ARBA" id="ARBA00022840"/>
    </source>
</evidence>
<comment type="function">
    <text evidence="1 9">May be involved in recombinational repair of damaged DNA.</text>
</comment>
<dbReference type="PANTHER" id="PTHR11059">
    <property type="entry name" value="DNA REPAIR PROTEIN RECN"/>
    <property type="match status" value="1"/>
</dbReference>
<evidence type="ECO:0000256" key="1">
    <source>
        <dbReference type="ARBA" id="ARBA00003618"/>
    </source>
</evidence>
<dbReference type="Gene3D" id="3.40.50.300">
    <property type="entry name" value="P-loop containing nucleotide triphosphate hydrolases"/>
    <property type="match status" value="2"/>
</dbReference>
<feature type="domain" description="RecF/RecN/SMC N-terminal" evidence="10">
    <location>
        <begin position="2"/>
        <end position="505"/>
    </location>
</feature>
<keyword evidence="4" id="KW-0547">Nucleotide-binding</keyword>
<accession>A0A5K7SH69</accession>
<keyword evidence="12" id="KW-1185">Reference proteome</keyword>
<evidence type="ECO:0000256" key="5">
    <source>
        <dbReference type="ARBA" id="ARBA00022763"/>
    </source>
</evidence>
<keyword evidence="5 9" id="KW-0227">DNA damage</keyword>
<dbReference type="GO" id="GO:0006281">
    <property type="term" value="P:DNA repair"/>
    <property type="evidence" value="ECO:0007669"/>
    <property type="project" value="UniProtKB-KW"/>
</dbReference>
<evidence type="ECO:0000313" key="11">
    <source>
        <dbReference type="EMBL" id="BBE20845.1"/>
    </source>
</evidence>
<dbReference type="KEGG" id="anf:AQPE_5039"/>
<sequence>MLKSLSIKNYALIDSLIIDFSGDLNILTGETGAGKSILLGALGLIIGQRADSSVLRDKTEKCSVEGIFDIRNYGMQSFFSENELDYDDVTILRREITPQGKSRAFINDTPVNVKILYDLGIKLIDIHSQHQNLDLNEKNYQLRVVDLVAGNGEILKVYNTEYKTYLALQDNLDKSLILAEQSKKDLDYFEFQFQQLDDAKLLPDEQLELELLLEKLTHAEEIRSVFGMAYQALSEDERSVLSVLKENLTSIGKLKSVLPEAEQIFNRMESVYLELKDLASESLVIEERTENNPEKIVLVNQRLDLIYSLQQKHRVSTVAELLQIQAEFEAKIHLVSSYDQDIEEYRKKIVAQKEILTELAGKILLKRKAVGPQIESKVIDILRNVGIPNAALQLKFTHLSEFSPSGLDEVSYLFSANKNQELQEIGKIASGGEMSRLMLAIKTLITDARSLPTIVFDEIDTGVSGEVAVKMGQILEQMSKTVQVLNITHLPQIAAKGNNHFKVYKFDLNNQTFTSIKKLSDQERVEEIAQMLSGENYSNTAMETAKELLR</sequence>
<evidence type="ECO:0000313" key="12">
    <source>
        <dbReference type="Proteomes" id="UP001193389"/>
    </source>
</evidence>
<protein>
    <recommendedName>
        <fullName evidence="3 9">DNA repair protein RecN</fullName>
    </recommendedName>
    <alternativeName>
        <fullName evidence="8 9">Recombination protein N</fullName>
    </alternativeName>
</protein>
<evidence type="ECO:0000256" key="4">
    <source>
        <dbReference type="ARBA" id="ARBA00022741"/>
    </source>
</evidence>
<comment type="similarity">
    <text evidence="2 9">Belongs to the RecN family.</text>
</comment>